<gene>
    <name evidence="10" type="ORF">E3W66_01740</name>
</gene>
<feature type="transmembrane region" description="Helical" evidence="8">
    <location>
        <begin position="6"/>
        <end position="22"/>
    </location>
</feature>
<keyword evidence="11" id="KW-1185">Reference proteome</keyword>
<dbReference type="InterPro" id="IPR009908">
    <property type="entry name" value="Methylamine_util_MauE"/>
</dbReference>
<dbReference type="EMBL" id="SPIA01000001">
    <property type="protein sequence ID" value="TFH68702.1"/>
    <property type="molecule type" value="Genomic_DNA"/>
</dbReference>
<evidence type="ECO:0000313" key="11">
    <source>
        <dbReference type="Proteomes" id="UP000298133"/>
    </source>
</evidence>
<evidence type="ECO:0000256" key="2">
    <source>
        <dbReference type="ARBA" id="ARBA00004141"/>
    </source>
</evidence>
<dbReference type="OrthoDB" id="4462029at2"/>
<reference evidence="10 11" key="1">
    <citation type="submission" date="2019-03" db="EMBL/GenBank/DDBJ databases">
        <title>Draft genome of Gammaproteobacteria bacterium LSUCC0057, a member of the SAR92 clade.</title>
        <authorList>
            <person name="Lanclos V.C."/>
            <person name="Doiron C."/>
            <person name="Henson M.W."/>
            <person name="Thrash J.C."/>
        </authorList>
    </citation>
    <scope>NUCLEOTIDE SEQUENCE [LARGE SCALE GENOMIC DNA]</scope>
    <source>
        <strain evidence="10 11">LSUCC0057</strain>
    </source>
</reference>
<keyword evidence="5 8" id="KW-0812">Transmembrane</keyword>
<evidence type="ECO:0000256" key="1">
    <source>
        <dbReference type="ARBA" id="ARBA00003475"/>
    </source>
</evidence>
<evidence type="ECO:0000259" key="9">
    <source>
        <dbReference type="Pfam" id="PF07291"/>
    </source>
</evidence>
<feature type="transmembrane region" description="Helical" evidence="8">
    <location>
        <begin position="120"/>
        <end position="141"/>
    </location>
</feature>
<dbReference type="GO" id="GO:0030416">
    <property type="term" value="P:methylamine metabolic process"/>
    <property type="evidence" value="ECO:0007669"/>
    <property type="project" value="InterPro"/>
</dbReference>
<comment type="function">
    <text evidence="1">May be specifically involved in the processing, transport, and/or maturation of the MADH beta-subunit.</text>
</comment>
<organism evidence="10 11">
    <name type="scientific">Gammaproteobacteria bacterium LSUCC0057</name>
    <dbReference type="NCBI Taxonomy" id="2559237"/>
    <lineage>
        <taxon>Bacteria</taxon>
        <taxon>Pseudomonadati</taxon>
        <taxon>Pseudomonadota</taxon>
        <taxon>Gammaproteobacteria</taxon>
        <taxon>Cellvibrionales</taxon>
        <taxon>Porticoccaceae</taxon>
        <taxon>SAR92 clade</taxon>
    </lineage>
</organism>
<dbReference type="AlphaFoldDB" id="A0A4Y8UK12"/>
<comment type="caution">
    <text evidence="10">The sequence shown here is derived from an EMBL/GenBank/DDBJ whole genome shotgun (WGS) entry which is preliminary data.</text>
</comment>
<sequence>MLSSLTLLFGNASALFLAWLLVDSGWHKRNRANRDYYRGVYASYGLLISERWSGLIALWGSLELAIGVALLVDPLRTVAAPLAAGLLLLYFVAIAVALLRGRGGEDCGCAGPDGALTITAALLARNGLLLLLAALVFTAQFTASALLWWQIVPASAVLWLGYQSLQQLLANRQKIVALL</sequence>
<name>A0A4Y8UK12_9GAMM</name>
<evidence type="ECO:0000256" key="6">
    <source>
        <dbReference type="ARBA" id="ARBA00022989"/>
    </source>
</evidence>
<accession>A0A4Y8UK12</accession>
<comment type="pathway">
    <text evidence="3">One-carbon metabolism; methylamine degradation.</text>
</comment>
<protein>
    <recommendedName>
        <fullName evidence="4">Methylamine utilization protein MauE</fullName>
    </recommendedName>
</protein>
<evidence type="ECO:0000256" key="7">
    <source>
        <dbReference type="ARBA" id="ARBA00023136"/>
    </source>
</evidence>
<proteinExistence type="predicted"/>
<keyword evidence="6 8" id="KW-1133">Transmembrane helix</keyword>
<comment type="subcellular location">
    <subcellularLocation>
        <location evidence="2">Membrane</location>
        <topology evidence="2">Multi-pass membrane protein</topology>
    </subcellularLocation>
</comment>
<feature type="transmembrane region" description="Helical" evidence="8">
    <location>
        <begin position="78"/>
        <end position="99"/>
    </location>
</feature>
<evidence type="ECO:0000256" key="8">
    <source>
        <dbReference type="SAM" id="Phobius"/>
    </source>
</evidence>
<evidence type="ECO:0000313" key="10">
    <source>
        <dbReference type="EMBL" id="TFH68702.1"/>
    </source>
</evidence>
<evidence type="ECO:0000256" key="3">
    <source>
        <dbReference type="ARBA" id="ARBA00004856"/>
    </source>
</evidence>
<dbReference type="GO" id="GO:0016020">
    <property type="term" value="C:membrane"/>
    <property type="evidence" value="ECO:0007669"/>
    <property type="project" value="UniProtKB-SubCell"/>
</dbReference>
<dbReference type="Proteomes" id="UP000298133">
    <property type="component" value="Unassembled WGS sequence"/>
</dbReference>
<evidence type="ECO:0000256" key="4">
    <source>
        <dbReference type="ARBA" id="ARBA00019078"/>
    </source>
</evidence>
<dbReference type="Pfam" id="PF07291">
    <property type="entry name" value="MauE"/>
    <property type="match status" value="1"/>
</dbReference>
<evidence type="ECO:0000256" key="5">
    <source>
        <dbReference type="ARBA" id="ARBA00022692"/>
    </source>
</evidence>
<feature type="domain" description="Methylamine utilisation protein MauE" evidence="9">
    <location>
        <begin position="9"/>
        <end position="137"/>
    </location>
</feature>
<dbReference type="UniPathway" id="UPA00895"/>
<keyword evidence="7 8" id="KW-0472">Membrane</keyword>